<reference evidence="12 14" key="2">
    <citation type="submission" date="2019-07" db="EMBL/GenBank/DDBJ databases">
        <title>Genomic Encyclopedia of Type Strains, Phase I: the one thousand microbial genomes (KMG-I) project.</title>
        <authorList>
            <person name="Kyrpides N."/>
        </authorList>
    </citation>
    <scope>NUCLEOTIDE SEQUENCE [LARGE SCALE GENOMIC DNA]</scope>
    <source>
        <strain evidence="12 14">DSM 17909</strain>
    </source>
</reference>
<evidence type="ECO:0000256" key="2">
    <source>
        <dbReference type="ARBA" id="ARBA00004651"/>
    </source>
</evidence>
<evidence type="ECO:0000256" key="7">
    <source>
        <dbReference type="ARBA" id="ARBA00022692"/>
    </source>
</evidence>
<feature type="transmembrane region" description="Helical" evidence="10">
    <location>
        <begin position="109"/>
        <end position="127"/>
    </location>
</feature>
<feature type="transmembrane region" description="Helical" evidence="10">
    <location>
        <begin position="46"/>
        <end position="65"/>
    </location>
</feature>
<comment type="function">
    <text evidence="1">Required for nicotinamide riboside transport across the inner membrane.</text>
</comment>
<accession>A0A068QPT0</accession>
<dbReference type="RefSeq" id="WP_045969673.1">
    <property type="nucleotide sequence ID" value="NZ_CAWMED010000001.1"/>
</dbReference>
<evidence type="ECO:0000256" key="6">
    <source>
        <dbReference type="ARBA" id="ARBA00022475"/>
    </source>
</evidence>
<dbReference type="Proteomes" id="UP000032721">
    <property type="component" value="Chromosome"/>
</dbReference>
<dbReference type="NCBIfam" id="NF011926">
    <property type="entry name" value="PRK15397.1"/>
    <property type="match status" value="1"/>
</dbReference>
<evidence type="ECO:0000256" key="9">
    <source>
        <dbReference type="ARBA" id="ARBA00023136"/>
    </source>
</evidence>
<evidence type="ECO:0000256" key="1">
    <source>
        <dbReference type="ARBA" id="ARBA00002672"/>
    </source>
</evidence>
<dbReference type="OrthoDB" id="9791248at2"/>
<keyword evidence="6" id="KW-1003">Cell membrane</keyword>
<evidence type="ECO:0000256" key="8">
    <source>
        <dbReference type="ARBA" id="ARBA00022989"/>
    </source>
</evidence>
<evidence type="ECO:0000313" key="12">
    <source>
        <dbReference type="EMBL" id="TYO99460.1"/>
    </source>
</evidence>
<evidence type="ECO:0000313" key="14">
    <source>
        <dbReference type="Proteomes" id="UP000324170"/>
    </source>
</evidence>
<keyword evidence="8 10" id="KW-1133">Transmembrane helix</keyword>
<gene>
    <name evidence="11" type="primary">pnuC</name>
    <name evidence="12" type="ORF">LY16_03159</name>
    <name evidence="11" type="ORF">XDD1_1358</name>
</gene>
<dbReference type="EMBL" id="VNHN01000071">
    <property type="protein sequence ID" value="TYO99460.1"/>
    <property type="molecule type" value="Genomic_DNA"/>
</dbReference>
<dbReference type="PANTHER" id="PTHR36122">
    <property type="entry name" value="NICOTINAMIDE RIBOSIDE TRANSPORTER PNUC"/>
    <property type="match status" value="1"/>
</dbReference>
<dbReference type="STRING" id="351671.XDD1_1358"/>
<dbReference type="Pfam" id="PF04973">
    <property type="entry name" value="NMN_transporter"/>
    <property type="match status" value="1"/>
</dbReference>
<dbReference type="Proteomes" id="UP000324170">
    <property type="component" value="Unassembled WGS sequence"/>
</dbReference>
<dbReference type="NCBIfam" id="TIGR01528">
    <property type="entry name" value="NMN_trans_PnuC"/>
    <property type="match status" value="1"/>
</dbReference>
<dbReference type="KEGG" id="xdo:XDD1_1358"/>
<dbReference type="AlphaFoldDB" id="A0A068QPT0"/>
<comment type="subcellular location">
    <subcellularLocation>
        <location evidence="2">Cell membrane</location>
        <topology evidence="2">Multi-pass membrane protein</topology>
    </subcellularLocation>
</comment>
<evidence type="ECO:0000256" key="4">
    <source>
        <dbReference type="ARBA" id="ARBA00017522"/>
    </source>
</evidence>
<keyword evidence="14" id="KW-1185">Reference proteome</keyword>
<dbReference type="GO" id="GO:0034257">
    <property type="term" value="F:nicotinamide riboside transmembrane transporter activity"/>
    <property type="evidence" value="ECO:0007669"/>
    <property type="project" value="InterPro"/>
</dbReference>
<comment type="similarity">
    <text evidence="3">Belongs to the nicotinamide ribonucleoside (NR) uptake permease (TC 4.B.1) family.</text>
</comment>
<sequence length="240" mass="27180">MDFFNINNILVHIPLGTSGYNLSYIEAIGTIAGLLCIWLASQEKIINYLFGLINVSLFAVIFFQIQLYASLILQIFFFAANIYGWFAWSRVNEQKQIALKIRWLSLKQMAIVAAISLFAILVMTFNIDQVFGYMAKVVVLVLQGIGFNITSPVLQPDAFPFWDSVMTVLSIVAMILMTRKHVENWLIWVVIDVISIVIYYHQGVLAMSLQYVILTGIALNGTRLWIKSAKQLNTTDGDQK</sequence>
<reference evidence="11 13" key="1">
    <citation type="submission" date="2013-07" db="EMBL/GenBank/DDBJ databases">
        <authorList>
            <person name="Genoscope - CEA"/>
        </authorList>
    </citation>
    <scope>NUCLEOTIDE SEQUENCE [LARGE SCALE GENOMIC DNA]</scope>
    <source>
        <strain evidence="11">FRM16</strain>
        <strain evidence="13">FRM16 / DSM 17909</strain>
    </source>
</reference>
<evidence type="ECO:0000256" key="3">
    <source>
        <dbReference type="ARBA" id="ARBA00006669"/>
    </source>
</evidence>
<dbReference type="GO" id="GO:0005886">
    <property type="term" value="C:plasma membrane"/>
    <property type="evidence" value="ECO:0007669"/>
    <property type="project" value="UniProtKB-SubCell"/>
</dbReference>
<feature type="transmembrane region" description="Helical" evidence="10">
    <location>
        <begin position="159"/>
        <end position="178"/>
    </location>
</feature>
<dbReference type="EMBL" id="FO704550">
    <property type="protein sequence ID" value="CDG17057.1"/>
    <property type="molecule type" value="Genomic_DNA"/>
</dbReference>
<organism evidence="11 13">
    <name type="scientific">Xenorhabdus doucetiae</name>
    <dbReference type="NCBI Taxonomy" id="351671"/>
    <lineage>
        <taxon>Bacteria</taxon>
        <taxon>Pseudomonadati</taxon>
        <taxon>Pseudomonadota</taxon>
        <taxon>Gammaproteobacteria</taxon>
        <taxon>Enterobacterales</taxon>
        <taxon>Morganellaceae</taxon>
        <taxon>Xenorhabdus</taxon>
    </lineage>
</organism>
<feature type="transmembrane region" description="Helical" evidence="10">
    <location>
        <begin position="20"/>
        <end position="39"/>
    </location>
</feature>
<name>A0A068QPT0_9GAMM</name>
<feature type="transmembrane region" description="Helical" evidence="10">
    <location>
        <begin position="71"/>
        <end position="88"/>
    </location>
</feature>
<evidence type="ECO:0000313" key="11">
    <source>
        <dbReference type="EMBL" id="CDG17057.1"/>
    </source>
</evidence>
<dbReference type="PANTHER" id="PTHR36122:SF2">
    <property type="entry name" value="NICOTINAMIDE RIBOSIDE TRANSPORTER PNUC"/>
    <property type="match status" value="1"/>
</dbReference>
<protein>
    <recommendedName>
        <fullName evidence="4">Nicotinamide riboside transporter PnuC</fullName>
    </recommendedName>
</protein>
<keyword evidence="5" id="KW-0813">Transport</keyword>
<feature type="transmembrane region" description="Helical" evidence="10">
    <location>
        <begin position="185"/>
        <end position="202"/>
    </location>
</feature>
<dbReference type="InterPro" id="IPR006419">
    <property type="entry name" value="NMN_transpt_PnuC"/>
</dbReference>
<evidence type="ECO:0000256" key="10">
    <source>
        <dbReference type="SAM" id="Phobius"/>
    </source>
</evidence>
<evidence type="ECO:0000256" key="5">
    <source>
        <dbReference type="ARBA" id="ARBA00022448"/>
    </source>
</evidence>
<keyword evidence="7 10" id="KW-0812">Transmembrane</keyword>
<keyword evidence="9 10" id="KW-0472">Membrane</keyword>
<proteinExistence type="inferred from homology"/>
<evidence type="ECO:0000313" key="13">
    <source>
        <dbReference type="Proteomes" id="UP000032721"/>
    </source>
</evidence>
<dbReference type="HOGENOM" id="CLU_076589_2_0_6"/>